<comment type="caution">
    <text evidence="2">The sequence shown here is derived from an EMBL/GenBank/DDBJ whole genome shotgun (WGS) entry which is preliminary data.</text>
</comment>
<protein>
    <submittedName>
        <fullName evidence="2">Uncharacterized protein</fullName>
    </submittedName>
</protein>
<organism evidence="2 3">
    <name type="scientific">Aspergillus granulosus</name>
    <dbReference type="NCBI Taxonomy" id="176169"/>
    <lineage>
        <taxon>Eukaryota</taxon>
        <taxon>Fungi</taxon>
        <taxon>Dikarya</taxon>
        <taxon>Ascomycota</taxon>
        <taxon>Pezizomycotina</taxon>
        <taxon>Eurotiomycetes</taxon>
        <taxon>Eurotiomycetidae</taxon>
        <taxon>Eurotiales</taxon>
        <taxon>Aspergillaceae</taxon>
        <taxon>Aspergillus</taxon>
        <taxon>Aspergillus subgen. Nidulantes</taxon>
    </lineage>
</organism>
<proteinExistence type="predicted"/>
<sequence length="52" mass="5927">MNPCGGDIIYGPDTIPISYFHLIPLYLSLSCYFVLCCGLVRYPVENLFLIRL</sequence>
<reference evidence="2 3" key="1">
    <citation type="submission" date="2024-07" db="EMBL/GenBank/DDBJ databases">
        <title>Section-level genome sequencing and comparative genomics of Aspergillus sections Usti and Cavernicolus.</title>
        <authorList>
            <consortium name="Lawrence Berkeley National Laboratory"/>
            <person name="Nybo J.L."/>
            <person name="Vesth T.C."/>
            <person name="Theobald S."/>
            <person name="Frisvad J.C."/>
            <person name="Larsen T.O."/>
            <person name="Kjaerboelling I."/>
            <person name="Rothschild-Mancinelli K."/>
            <person name="Lyhne E.K."/>
            <person name="Kogle M.E."/>
            <person name="Barry K."/>
            <person name="Clum A."/>
            <person name="Na H."/>
            <person name="Ledsgaard L."/>
            <person name="Lin J."/>
            <person name="Lipzen A."/>
            <person name="Kuo A."/>
            <person name="Riley R."/>
            <person name="Mondo S."/>
            <person name="Labutti K."/>
            <person name="Haridas S."/>
            <person name="Pangalinan J."/>
            <person name="Salamov A.A."/>
            <person name="Simmons B.A."/>
            <person name="Magnuson J.K."/>
            <person name="Chen J."/>
            <person name="Drula E."/>
            <person name="Henrissat B."/>
            <person name="Wiebenga A."/>
            <person name="Lubbers R.J."/>
            <person name="Gomes A.C."/>
            <person name="Makela M.R."/>
            <person name="Stajich J."/>
            <person name="Grigoriev I.V."/>
            <person name="Mortensen U.H."/>
            <person name="De Vries R.P."/>
            <person name="Baker S.E."/>
            <person name="Andersen M.R."/>
        </authorList>
    </citation>
    <scope>NUCLEOTIDE SEQUENCE [LARGE SCALE GENOMIC DNA]</scope>
    <source>
        <strain evidence="2 3">CBS 588.65</strain>
    </source>
</reference>
<evidence type="ECO:0000313" key="2">
    <source>
        <dbReference type="EMBL" id="KAL2822852.1"/>
    </source>
</evidence>
<dbReference type="Proteomes" id="UP001610334">
    <property type="component" value="Unassembled WGS sequence"/>
</dbReference>
<keyword evidence="1" id="KW-0812">Transmembrane</keyword>
<feature type="transmembrane region" description="Helical" evidence="1">
    <location>
        <begin position="23"/>
        <end position="44"/>
    </location>
</feature>
<keyword evidence="3" id="KW-1185">Reference proteome</keyword>
<gene>
    <name evidence="2" type="ORF">BJX63DRAFT_132</name>
</gene>
<keyword evidence="1" id="KW-1133">Transmembrane helix</keyword>
<evidence type="ECO:0000313" key="3">
    <source>
        <dbReference type="Proteomes" id="UP001610334"/>
    </source>
</evidence>
<accession>A0ABR4I7A0</accession>
<evidence type="ECO:0000256" key="1">
    <source>
        <dbReference type="SAM" id="Phobius"/>
    </source>
</evidence>
<dbReference type="EMBL" id="JBFXLT010000001">
    <property type="protein sequence ID" value="KAL2822852.1"/>
    <property type="molecule type" value="Genomic_DNA"/>
</dbReference>
<keyword evidence="1" id="KW-0472">Membrane</keyword>
<name>A0ABR4I7A0_9EURO</name>